<dbReference type="AlphaFoldDB" id="A0A1D8UY93"/>
<dbReference type="Proteomes" id="UP000179145">
    <property type="component" value="Plasmid pKB14400_1"/>
</dbReference>
<accession>A0A1D8UY93</accession>
<dbReference type="EMBL" id="CP014675">
    <property type="protein sequence ID" value="AOX18571.1"/>
    <property type="molecule type" value="Genomic_DNA"/>
</dbReference>
<dbReference type="InterPro" id="IPR011528">
    <property type="entry name" value="NERD"/>
</dbReference>
<dbReference type="Pfam" id="PF08378">
    <property type="entry name" value="NERD"/>
    <property type="match status" value="1"/>
</dbReference>
<dbReference type="OrthoDB" id="5782056at2"/>
<organism evidence="2 3">
    <name type="scientific">Kozakia baliensis</name>
    <dbReference type="NCBI Taxonomy" id="153496"/>
    <lineage>
        <taxon>Bacteria</taxon>
        <taxon>Pseudomonadati</taxon>
        <taxon>Pseudomonadota</taxon>
        <taxon>Alphaproteobacteria</taxon>
        <taxon>Acetobacterales</taxon>
        <taxon>Acetobacteraceae</taxon>
        <taxon>Kozakia</taxon>
    </lineage>
</organism>
<name>A0A1D8UY93_9PROT</name>
<protein>
    <recommendedName>
        <fullName evidence="1">NERD domain-containing protein</fullName>
    </recommendedName>
</protein>
<keyword evidence="2" id="KW-0614">Plasmid</keyword>
<dbReference type="PROSITE" id="PS50965">
    <property type="entry name" value="NERD"/>
    <property type="match status" value="1"/>
</dbReference>
<evidence type="ECO:0000313" key="3">
    <source>
        <dbReference type="Proteomes" id="UP000179145"/>
    </source>
</evidence>
<dbReference type="KEGG" id="kba:A0U89_14885"/>
<dbReference type="RefSeq" id="WP_070404035.1">
    <property type="nucleotide sequence ID" value="NZ_CP014675.1"/>
</dbReference>
<gene>
    <name evidence="2" type="ORF">A0U89_14885</name>
</gene>
<keyword evidence="3" id="KW-1185">Reference proteome</keyword>
<proteinExistence type="predicted"/>
<evidence type="ECO:0000313" key="2">
    <source>
        <dbReference type="EMBL" id="AOX18571.1"/>
    </source>
</evidence>
<geneLocation type="plasmid" evidence="3">
    <name>pkb14400_1</name>
</geneLocation>
<reference evidence="2 3" key="1">
    <citation type="journal article" date="2016" name="Microb. Cell Fact.">
        <title>Dissection of exopolysaccharide biosynthesis in Kozakia baliensis.</title>
        <authorList>
            <person name="Brandt J.U."/>
            <person name="Jakob F."/>
            <person name="Behr J."/>
            <person name="Geissler A.J."/>
            <person name="Vogel R.F."/>
        </authorList>
    </citation>
    <scope>NUCLEOTIDE SEQUENCE [LARGE SCALE GENOMIC DNA]</scope>
    <source>
        <strain evidence="2 3">DSM 14400</strain>
        <plasmid evidence="3">Plasmid pkb14400_1</plasmid>
    </source>
</reference>
<sequence>MRLRRRAPGTASRRLCSDAEHAVLKALRAEMQGRRGEDEVRAAIEQSNLPALHDLMLPRGASHTAQIDHLVATSAGLLVVETKRLSGRIVGHSQDDHWRQVFAGDPEDAPPRRIYSPLRQNAVHCAAVYEAVRDIEADIFVHSRVVMTGVAEIAPQLAPFVLTLAAFTAELRSAHAPQPDGATARALRRVAALAARYDGRRSGTMVSGSG</sequence>
<feature type="domain" description="NERD" evidence="1">
    <location>
        <begin position="32"/>
        <end position="151"/>
    </location>
</feature>
<evidence type="ECO:0000259" key="1">
    <source>
        <dbReference type="PROSITE" id="PS50965"/>
    </source>
</evidence>